<feature type="domain" description="Strictosidine synthase conserved region" evidence="9">
    <location>
        <begin position="481"/>
        <end position="567"/>
    </location>
</feature>
<dbReference type="Proteomes" id="UP000325797">
    <property type="component" value="Chromosome"/>
</dbReference>
<evidence type="ECO:0000256" key="7">
    <source>
        <dbReference type="ARBA" id="ARBA00023136"/>
    </source>
</evidence>
<feature type="transmembrane region" description="Helical" evidence="8">
    <location>
        <begin position="316"/>
        <end position="333"/>
    </location>
</feature>
<dbReference type="PANTHER" id="PTHR32196">
    <property type="entry name" value="ABC TRANSPORTER PERMEASE PROTEIN YPHD-RELATED-RELATED"/>
    <property type="match status" value="1"/>
</dbReference>
<dbReference type="OrthoDB" id="7947581at2"/>
<dbReference type="CDD" id="cd06579">
    <property type="entry name" value="TM_PBP1_transp_AraH_like"/>
    <property type="match status" value="1"/>
</dbReference>
<sequence length="706" mass="76783">MIADLITRLRYRYFPDHMVGEVLGKRWMDNTIPVLLLVAILSYFVATIPNFVSYGNLSDTSRQIGEFGLIVIGMTIVMLGGGIDLSVGSTFALANITALALFNLAQWPTPAVIAGTMGVGALVGLINGLLIGYLRLRAFLTTLVMLTLVRAVVTLLLQMYQVDIAASFVESDSWEFIGTGSVLGLPFSVVVLIVVAVSAHIVMSRLRVGWRIMAVGGSRRSAYNAGIPVRFTVCMTYVVSGLLTGCAGALYASRLSGAGPDTGLGLELAVVTAALLGGNSIGGGHGSVAKALMGAIIVSLLTNGLVRLGLGNGSSQMAVGIVLLLAISINVRWSKWRHKIQSKVYMSPAYLALPPDPDIDPNSPSPYAMNDRLHDVEVIGLGEVDGPEDVILDADDNIYCSVRQGDIVRFLAPDYRRREVYVHVGGRPLGMAIDKDESLVVCIAGMGLYRVDKGRNIRKLTAETNRSRLSVIDDSRMRLADDLDIAPDGKIYFSEATIRYGIEEWVADALEGRGNGRLIRYDPATDTTRTIKRGLLFANGMCIAHDSKSVLFAETWGCRISRYWLEGPKQGTTEIVLEGLPGYPDNINRGSRGTYWVALAGTRTPSYDLAMTMPAFRRRMARRVASVEWLFPNVNVGCLVRFDATGRVLESLWDSAGENHPTITSMREHRGYLYIGGVTNNRVGRIKLPDADPEWTGPASYWAKRP</sequence>
<evidence type="ECO:0000256" key="5">
    <source>
        <dbReference type="ARBA" id="ARBA00022692"/>
    </source>
</evidence>
<dbReference type="Pfam" id="PF20067">
    <property type="entry name" value="SSL_N"/>
    <property type="match status" value="1"/>
</dbReference>
<comment type="subcellular location">
    <subcellularLocation>
        <location evidence="1">Cell membrane</location>
        <topology evidence="1">Multi-pass membrane protein</topology>
    </subcellularLocation>
</comment>
<evidence type="ECO:0000256" key="6">
    <source>
        <dbReference type="ARBA" id="ARBA00022989"/>
    </source>
</evidence>
<feature type="transmembrane region" description="Helical" evidence="8">
    <location>
        <begin position="180"/>
        <end position="203"/>
    </location>
</feature>
<dbReference type="GO" id="GO:0005886">
    <property type="term" value="C:plasma membrane"/>
    <property type="evidence" value="ECO:0007669"/>
    <property type="project" value="UniProtKB-SubCell"/>
</dbReference>
<protein>
    <submittedName>
        <fullName evidence="10">ABC transporter permease</fullName>
    </submittedName>
</protein>
<feature type="transmembrane region" description="Helical" evidence="8">
    <location>
        <begin position="32"/>
        <end position="52"/>
    </location>
</feature>
<dbReference type="InterPro" id="IPR018119">
    <property type="entry name" value="Strictosidine_synth_cons-reg"/>
</dbReference>
<dbReference type="InterPro" id="IPR001851">
    <property type="entry name" value="ABC_transp_permease"/>
</dbReference>
<dbReference type="Pfam" id="PF02653">
    <property type="entry name" value="BPD_transp_2"/>
    <property type="match status" value="1"/>
</dbReference>
<dbReference type="InterPro" id="IPR011042">
    <property type="entry name" value="6-blade_b-propeller_TolB-like"/>
</dbReference>
<dbReference type="EMBL" id="CP042582">
    <property type="protein sequence ID" value="QEX20193.1"/>
    <property type="molecule type" value="Genomic_DNA"/>
</dbReference>
<feature type="transmembrane region" description="Helical" evidence="8">
    <location>
        <begin position="64"/>
        <end position="83"/>
    </location>
</feature>
<keyword evidence="5 8" id="KW-0812">Transmembrane</keyword>
<name>A0A5J6MS84_9PROT</name>
<dbReference type="GO" id="GO:0022857">
    <property type="term" value="F:transmembrane transporter activity"/>
    <property type="evidence" value="ECO:0007669"/>
    <property type="project" value="InterPro"/>
</dbReference>
<keyword evidence="2" id="KW-0813">Transport</keyword>
<dbReference type="Gene3D" id="2.120.10.30">
    <property type="entry name" value="TolB, C-terminal domain"/>
    <property type="match status" value="1"/>
</dbReference>
<dbReference type="PANTHER" id="PTHR32196:SF21">
    <property type="entry name" value="ABC TRANSPORTER PERMEASE PROTEIN YPHD-RELATED"/>
    <property type="match status" value="1"/>
</dbReference>
<feature type="transmembrane region" description="Helical" evidence="8">
    <location>
        <begin position="111"/>
        <end position="131"/>
    </location>
</feature>
<evidence type="ECO:0000256" key="8">
    <source>
        <dbReference type="SAM" id="Phobius"/>
    </source>
</evidence>
<dbReference type="FunFam" id="2.120.10.30:FF:000066">
    <property type="entry name" value="ABC transporter permease protein"/>
    <property type="match status" value="1"/>
</dbReference>
<dbReference type="RefSeq" id="WP_151114452.1">
    <property type="nucleotide sequence ID" value="NZ_CP042582.1"/>
</dbReference>
<evidence type="ECO:0000256" key="4">
    <source>
        <dbReference type="ARBA" id="ARBA00022519"/>
    </source>
</evidence>
<keyword evidence="6 8" id="KW-1133">Transmembrane helix</keyword>
<accession>A0A5J6MS84</accession>
<evidence type="ECO:0000313" key="11">
    <source>
        <dbReference type="Proteomes" id="UP000325797"/>
    </source>
</evidence>
<dbReference type="AlphaFoldDB" id="A0A5J6MS84"/>
<organism evidence="10 11">
    <name type="scientific">Hypericibacter adhaerens</name>
    <dbReference type="NCBI Taxonomy" id="2602016"/>
    <lineage>
        <taxon>Bacteria</taxon>
        <taxon>Pseudomonadati</taxon>
        <taxon>Pseudomonadota</taxon>
        <taxon>Alphaproteobacteria</taxon>
        <taxon>Rhodospirillales</taxon>
        <taxon>Dongiaceae</taxon>
        <taxon>Hypericibacter</taxon>
    </lineage>
</organism>
<evidence type="ECO:0000259" key="9">
    <source>
        <dbReference type="Pfam" id="PF03088"/>
    </source>
</evidence>
<evidence type="ECO:0000256" key="1">
    <source>
        <dbReference type="ARBA" id="ARBA00004651"/>
    </source>
</evidence>
<keyword evidence="3" id="KW-1003">Cell membrane</keyword>
<dbReference type="SUPFAM" id="SSF63829">
    <property type="entry name" value="Calcium-dependent phosphotriesterase"/>
    <property type="match status" value="1"/>
</dbReference>
<evidence type="ECO:0000256" key="2">
    <source>
        <dbReference type="ARBA" id="ARBA00022448"/>
    </source>
</evidence>
<feature type="transmembrane region" description="Helical" evidence="8">
    <location>
        <begin position="138"/>
        <end position="160"/>
    </location>
</feature>
<keyword evidence="7 8" id="KW-0472">Membrane</keyword>
<keyword evidence="11" id="KW-1185">Reference proteome</keyword>
<evidence type="ECO:0000256" key="3">
    <source>
        <dbReference type="ARBA" id="ARBA00022475"/>
    </source>
</evidence>
<proteinExistence type="predicted"/>
<feature type="transmembrane region" description="Helical" evidence="8">
    <location>
        <begin position="229"/>
        <end position="252"/>
    </location>
</feature>
<dbReference type="Pfam" id="PF03088">
    <property type="entry name" value="Str_synth"/>
    <property type="match status" value="1"/>
</dbReference>
<dbReference type="KEGG" id="hadh:FRZ61_01080"/>
<keyword evidence="4" id="KW-0997">Cell inner membrane</keyword>
<evidence type="ECO:0000313" key="10">
    <source>
        <dbReference type="EMBL" id="QEX20193.1"/>
    </source>
</evidence>
<feature type="transmembrane region" description="Helical" evidence="8">
    <location>
        <begin position="264"/>
        <end position="284"/>
    </location>
</feature>
<reference evidence="10 11" key="1">
    <citation type="submission" date="2019-08" db="EMBL/GenBank/DDBJ databases">
        <title>Hyperibacter terrae gen. nov., sp. nov. and Hyperibacter viscosus sp. nov., two new members in the family Rhodospirillaceae isolated from the rhizosphere of Hypericum perforatum.</title>
        <authorList>
            <person name="Noviana Z."/>
        </authorList>
    </citation>
    <scope>NUCLEOTIDE SEQUENCE [LARGE SCALE GENOMIC DNA]</scope>
    <source>
        <strain evidence="10 11">R5959</strain>
    </source>
</reference>
<gene>
    <name evidence="10" type="ORF">FRZ61_01080</name>
</gene>